<dbReference type="AlphaFoldDB" id="A0AAD2BQP9"/>
<evidence type="ECO:0000313" key="2">
    <source>
        <dbReference type="EMBL" id="CAJ0790470.1"/>
    </source>
</evidence>
<reference evidence="3 5" key="1">
    <citation type="submission" date="2023-07" db="EMBL/GenBank/DDBJ databases">
        <authorList>
            <person name="Peeters C."/>
        </authorList>
    </citation>
    <scope>NUCLEOTIDE SEQUENCE</scope>
    <source>
        <strain evidence="2 5">LMG 18095</strain>
        <strain evidence="3">R-77560</strain>
    </source>
</reference>
<accession>A0AAD2BQP9</accession>
<feature type="chain" id="PRO_5042235677" evidence="1">
    <location>
        <begin position="22"/>
        <end position="140"/>
    </location>
</feature>
<dbReference type="EMBL" id="CATZAZ010000004">
    <property type="protein sequence ID" value="CAJ0792019.1"/>
    <property type="molecule type" value="Genomic_DNA"/>
</dbReference>
<name>A0AAD2BQP9_9RALS</name>
<dbReference type="EMBL" id="CATZAR010000004">
    <property type="protein sequence ID" value="CAJ0790470.1"/>
    <property type="molecule type" value="Genomic_DNA"/>
</dbReference>
<dbReference type="Proteomes" id="UP001189756">
    <property type="component" value="Unassembled WGS sequence"/>
</dbReference>
<keyword evidence="1" id="KW-0732">Signal</keyword>
<evidence type="ECO:0000313" key="3">
    <source>
        <dbReference type="EMBL" id="CAJ0792019.1"/>
    </source>
</evidence>
<proteinExistence type="predicted"/>
<sequence>MRKIVVLTLSFVCVAPVVALAQEYNCSAQTLNGEYIFAGRGFIEPGEPGVQRVRSGVLIFDGAGNVAGKQSSSRGGNISRDRLQGTYALDANCSGTATFGSVAKPGSQIHWDLYVARGGKTGHMVRMDDGSMAVRTFQKE</sequence>
<dbReference type="Proteomes" id="UP001189773">
    <property type="component" value="Unassembled WGS sequence"/>
</dbReference>
<organism evidence="3 4">
    <name type="scientific">Ralstonia thomasii</name>
    <dbReference type="NCBI Taxonomy" id="3058596"/>
    <lineage>
        <taxon>Bacteria</taxon>
        <taxon>Pseudomonadati</taxon>
        <taxon>Pseudomonadota</taxon>
        <taxon>Betaproteobacteria</taxon>
        <taxon>Burkholderiales</taxon>
        <taxon>Burkholderiaceae</taxon>
        <taxon>Ralstonia</taxon>
    </lineage>
</organism>
<keyword evidence="5" id="KW-1185">Reference proteome</keyword>
<gene>
    <name evidence="2" type="ORF">LMG18095_02029</name>
    <name evidence="3" type="ORF">R77560_02239</name>
</gene>
<feature type="signal peptide" evidence="1">
    <location>
        <begin position="1"/>
        <end position="21"/>
    </location>
</feature>
<evidence type="ECO:0000313" key="4">
    <source>
        <dbReference type="Proteomes" id="UP001189756"/>
    </source>
</evidence>
<comment type="caution">
    <text evidence="3">The sequence shown here is derived from an EMBL/GenBank/DDBJ whole genome shotgun (WGS) entry which is preliminary data.</text>
</comment>
<evidence type="ECO:0000313" key="5">
    <source>
        <dbReference type="Proteomes" id="UP001189773"/>
    </source>
</evidence>
<evidence type="ECO:0000256" key="1">
    <source>
        <dbReference type="SAM" id="SignalP"/>
    </source>
</evidence>
<protein>
    <submittedName>
        <fullName evidence="3">Uncharacterized protein</fullName>
    </submittedName>
</protein>